<comment type="caution">
    <text evidence="2">The sequence shown here is derived from an EMBL/GenBank/DDBJ whole genome shotgun (WGS) entry which is preliminary data.</text>
</comment>
<gene>
    <name evidence="2" type="ORF">QCA50_016325</name>
</gene>
<proteinExistence type="predicted"/>
<protein>
    <recommendedName>
        <fullName evidence="1">Serine-threonine/tyrosine-protein kinase catalytic domain-containing protein</fullName>
    </recommendedName>
</protein>
<dbReference type="InterPro" id="IPR001245">
    <property type="entry name" value="Ser-Thr/Tyr_kinase_cat_dom"/>
</dbReference>
<dbReference type="AlphaFoldDB" id="A0AAW0FQP1"/>
<dbReference type="Proteomes" id="UP001385951">
    <property type="component" value="Unassembled WGS sequence"/>
</dbReference>
<dbReference type="SUPFAM" id="SSF56112">
    <property type="entry name" value="Protein kinase-like (PK-like)"/>
    <property type="match status" value="1"/>
</dbReference>
<evidence type="ECO:0000313" key="2">
    <source>
        <dbReference type="EMBL" id="KAK7680544.1"/>
    </source>
</evidence>
<sequence>MAPEFMASSQPTYEADCFYFGLVCIELFTGQIPDPALSDLVAIDNRCRGSTPAKPDMMSERVWSLAKSRLTLETPTDGQYRK</sequence>
<reference evidence="2 3" key="1">
    <citation type="submission" date="2022-09" db="EMBL/GenBank/DDBJ databases">
        <authorList>
            <person name="Palmer J.M."/>
        </authorList>
    </citation>
    <scope>NUCLEOTIDE SEQUENCE [LARGE SCALE GENOMIC DNA]</scope>
    <source>
        <strain evidence="2 3">DSM 7382</strain>
    </source>
</reference>
<accession>A0AAW0FQP1</accession>
<dbReference type="InterPro" id="IPR011009">
    <property type="entry name" value="Kinase-like_dom_sf"/>
</dbReference>
<dbReference type="GO" id="GO:0004672">
    <property type="term" value="F:protein kinase activity"/>
    <property type="evidence" value="ECO:0007669"/>
    <property type="project" value="InterPro"/>
</dbReference>
<evidence type="ECO:0000313" key="3">
    <source>
        <dbReference type="Proteomes" id="UP001385951"/>
    </source>
</evidence>
<organism evidence="2 3">
    <name type="scientific">Cerrena zonata</name>
    <dbReference type="NCBI Taxonomy" id="2478898"/>
    <lineage>
        <taxon>Eukaryota</taxon>
        <taxon>Fungi</taxon>
        <taxon>Dikarya</taxon>
        <taxon>Basidiomycota</taxon>
        <taxon>Agaricomycotina</taxon>
        <taxon>Agaricomycetes</taxon>
        <taxon>Polyporales</taxon>
        <taxon>Cerrenaceae</taxon>
        <taxon>Cerrena</taxon>
    </lineage>
</organism>
<name>A0AAW0FQP1_9APHY</name>
<evidence type="ECO:0000259" key="1">
    <source>
        <dbReference type="Pfam" id="PF07714"/>
    </source>
</evidence>
<dbReference type="Pfam" id="PF07714">
    <property type="entry name" value="PK_Tyr_Ser-Thr"/>
    <property type="match status" value="1"/>
</dbReference>
<dbReference type="EMBL" id="JASBNA010000048">
    <property type="protein sequence ID" value="KAK7680544.1"/>
    <property type="molecule type" value="Genomic_DNA"/>
</dbReference>
<dbReference type="Gene3D" id="1.10.510.10">
    <property type="entry name" value="Transferase(Phosphotransferase) domain 1"/>
    <property type="match status" value="1"/>
</dbReference>
<keyword evidence="3" id="KW-1185">Reference proteome</keyword>
<feature type="domain" description="Serine-threonine/tyrosine-protein kinase catalytic" evidence="1">
    <location>
        <begin position="1"/>
        <end position="67"/>
    </location>
</feature>